<evidence type="ECO:0000313" key="1">
    <source>
        <dbReference type="EMBL" id="KAA5534299.1"/>
    </source>
</evidence>
<gene>
    <name evidence="1" type="ORF">F0460_09330</name>
</gene>
<dbReference type="RefSeq" id="WP_150012526.1">
    <property type="nucleotide sequence ID" value="NZ_VWSG01000006.1"/>
</dbReference>
<comment type="caution">
    <text evidence="1">The sequence shown here is derived from an EMBL/GenBank/DDBJ whole genome shotgun (WGS) entry which is preliminary data.</text>
</comment>
<protein>
    <submittedName>
        <fullName evidence="1">Uncharacterized protein</fullName>
    </submittedName>
</protein>
<evidence type="ECO:0000313" key="2">
    <source>
        <dbReference type="Proteomes" id="UP000325141"/>
    </source>
</evidence>
<proteinExistence type="predicted"/>
<keyword evidence="2" id="KW-1185">Reference proteome</keyword>
<dbReference type="AlphaFoldDB" id="A0A5M6CMD2"/>
<name>A0A5M6CMD2_9FLAO</name>
<sequence length="139" mass="15961">MKIQKTENIDNLVFTNIYLIPRKAKKSKNTTIQIFANSTIFYANSTQIKVTTTTFGGIDLTISEDVTVNLRDELTDKGYSFAGQLVKEEKAYNLSFLANDFNYKIDNKYEMTIINDSDEVIYNGKLLVTNQQPQKFTYN</sequence>
<organism evidence="1 2">
    <name type="scientific">Paenimyroides baculatum</name>
    <dbReference type="NCBI Taxonomy" id="2608000"/>
    <lineage>
        <taxon>Bacteria</taxon>
        <taxon>Pseudomonadati</taxon>
        <taxon>Bacteroidota</taxon>
        <taxon>Flavobacteriia</taxon>
        <taxon>Flavobacteriales</taxon>
        <taxon>Flavobacteriaceae</taxon>
        <taxon>Paenimyroides</taxon>
    </lineage>
</organism>
<reference evidence="1 2" key="1">
    <citation type="submission" date="2019-09" db="EMBL/GenBank/DDBJ databases">
        <title>Genome sequence and assembly of Flavobacterium sp.</title>
        <authorList>
            <person name="Chhetri G."/>
        </authorList>
    </citation>
    <scope>NUCLEOTIDE SEQUENCE [LARGE SCALE GENOMIC DNA]</scope>
    <source>
        <strain evidence="1 2">SNL9</strain>
    </source>
</reference>
<accession>A0A5M6CMD2</accession>
<dbReference type="Proteomes" id="UP000325141">
    <property type="component" value="Unassembled WGS sequence"/>
</dbReference>
<dbReference type="EMBL" id="VWSG01000006">
    <property type="protein sequence ID" value="KAA5534299.1"/>
    <property type="molecule type" value="Genomic_DNA"/>
</dbReference>